<evidence type="ECO:0000256" key="6">
    <source>
        <dbReference type="ARBA" id="ARBA00022833"/>
    </source>
</evidence>
<feature type="compositionally biased region" description="Low complexity" evidence="8">
    <location>
        <begin position="785"/>
        <end position="803"/>
    </location>
</feature>
<dbReference type="InterPro" id="IPR019786">
    <property type="entry name" value="Zinc_finger_PHD-type_CS"/>
</dbReference>
<dbReference type="EMBL" id="MSZU01000080">
    <property type="protein sequence ID" value="OMP86653.1"/>
    <property type="molecule type" value="Genomic_DNA"/>
</dbReference>
<feature type="compositionally biased region" description="Low complexity" evidence="8">
    <location>
        <begin position="759"/>
        <end position="770"/>
    </location>
</feature>
<evidence type="ECO:0000313" key="12">
    <source>
        <dbReference type="Proteomes" id="UP000190776"/>
    </source>
</evidence>
<feature type="compositionally biased region" description="Basic residues" evidence="8">
    <location>
        <begin position="64"/>
        <end position="74"/>
    </location>
</feature>
<evidence type="ECO:0000259" key="10">
    <source>
        <dbReference type="PROSITE" id="PS51321"/>
    </source>
</evidence>
<evidence type="ECO:0000256" key="7">
    <source>
        <dbReference type="PROSITE-ProRule" id="PRU00146"/>
    </source>
</evidence>
<keyword evidence="6" id="KW-0862">Zinc</keyword>
<dbReference type="OrthoDB" id="79252at2759"/>
<feature type="compositionally biased region" description="Polar residues" evidence="8">
    <location>
        <begin position="495"/>
        <end position="505"/>
    </location>
</feature>
<dbReference type="PROSITE" id="PS01359">
    <property type="entry name" value="ZF_PHD_1"/>
    <property type="match status" value="1"/>
</dbReference>
<dbReference type="InterPro" id="IPR055499">
    <property type="entry name" value="DUF7071"/>
</dbReference>
<dbReference type="InterPro" id="IPR013083">
    <property type="entry name" value="Znf_RING/FYVE/PHD"/>
</dbReference>
<feature type="region of interest" description="Disordered" evidence="8">
    <location>
        <begin position="489"/>
        <end position="548"/>
    </location>
</feature>
<dbReference type="SUPFAM" id="SSF57903">
    <property type="entry name" value="FYVE/PHD zinc finger"/>
    <property type="match status" value="1"/>
</dbReference>
<comment type="similarity">
    <text evidence="2">Belongs to the BYE1 family.</text>
</comment>
<dbReference type="PROSITE" id="PS50016">
    <property type="entry name" value="ZF_PHD_2"/>
    <property type="match status" value="1"/>
</dbReference>
<sequence>MAGKHATTCASSLPAAQSHLAHTPHTPPSADTANRLSEEIRRSGRATKGQHTKDRDLPETPVPSKRKSTTKKSAKKETEPEPEDTGDADAIIRCICGSDDDDEGGRMMICCDNCDAWQHNDCMGLTEDPKKQPDSYLCEQCNPDGHPETLQALRDGIKVWEVRLEEKKNKSKKGKKTSRKSRQSEIRAAAGGDTASPKQQSSPAPAPSQKADTEEPAGANGSAEVRAPNIPCSQSLNTNTPSSEDSAPKRRKSTQQKKSVEPAPVTHTQPRSVDELPEDRKRVASKLLGVLVKLIKEVSKEDYKMPDGETPDSLGTRLALDVEAAMLKHHPAGPSAYAQQFRNIVANIPRNHTLLVQLLQGSVLPEQLATMSAEDMASDEQKRQDTILKEQSDKQTILTNEGGPTRIRKTHKGEEFVEDNNDQPTAEEPTYAPPVRRESQAESHQRSPTPRGGSPMQGVELPEGVGEGHRPLHVDTARRQSSTNFDVNSVWAKVQSPNESTVRKLSQQHRRRQSSIQQPQPSVNQDDPDVDRLLKDDDDEGQNFAPSDETIKWRGEIFMPNQGAFKVVGRFAGGGDVGQFMPYDQLIPRPTEVNGRIDMAKTEDYIQGMRGSIYHDVAVLSLTPEDQESKTTYDNVFNYFFPKSRWGVIGGTRHDKVRDVYLIPIPAGAGTLPACVEMLNNVTIEVPRPDNMLLLMLVVKTSEPNSAQGTPLQVDASGFSANGVHMTASMTGSQLTPTATPTAPAPVNAFTPQMHGAYQQSPQQPQGPSPVNHMPGYGGPPPQYQHPGGYPAHASPQQPQHMQPFPPLMGQQSPLQVSAHLQEIATRILGPFIEAPVVRTMLQYSGEAMKEDSLIGLKQVLEAVPAARDNFQVLMQELNRPKDQN</sequence>
<dbReference type="InterPro" id="IPR011011">
    <property type="entry name" value="Znf_FYVE_PHD"/>
</dbReference>
<dbReference type="InterPro" id="IPR019787">
    <property type="entry name" value="Znf_PHD-finger"/>
</dbReference>
<dbReference type="GO" id="GO:0005634">
    <property type="term" value="C:nucleus"/>
    <property type="evidence" value="ECO:0007669"/>
    <property type="project" value="TreeGrafter"/>
</dbReference>
<dbReference type="CDD" id="cd15550">
    <property type="entry name" value="PHD_MLL5"/>
    <property type="match status" value="1"/>
</dbReference>
<dbReference type="SMART" id="SM00249">
    <property type="entry name" value="PHD"/>
    <property type="match status" value="1"/>
</dbReference>
<dbReference type="GO" id="GO:0006362">
    <property type="term" value="P:transcription elongation by RNA polymerase I"/>
    <property type="evidence" value="ECO:0007669"/>
    <property type="project" value="TreeGrafter"/>
</dbReference>
<accession>A0A1S8BH79</accession>
<evidence type="ECO:0000256" key="4">
    <source>
        <dbReference type="ARBA" id="ARBA00022723"/>
    </source>
</evidence>
<dbReference type="PANTHER" id="PTHR11477">
    <property type="entry name" value="TRANSCRIPTION FACTOR S-II ZINC FINGER DOMAIN-CONTAINING PROTEIN"/>
    <property type="match status" value="1"/>
</dbReference>
<dbReference type="InterPro" id="IPR036575">
    <property type="entry name" value="TFIIS_cen_dom_sf"/>
</dbReference>
<dbReference type="Pfam" id="PF23257">
    <property type="entry name" value="DUF7071"/>
    <property type="match status" value="1"/>
</dbReference>
<dbReference type="STRING" id="420778.A0A1S8BH79"/>
<keyword evidence="4" id="KW-0479">Metal-binding</keyword>
<feature type="region of interest" description="Disordered" evidence="8">
    <location>
        <begin position="166"/>
        <end position="279"/>
    </location>
</feature>
<dbReference type="GO" id="GO:0000977">
    <property type="term" value="F:RNA polymerase II transcription regulatory region sequence-specific DNA binding"/>
    <property type="evidence" value="ECO:0007669"/>
    <property type="project" value="TreeGrafter"/>
</dbReference>
<evidence type="ECO:0000256" key="5">
    <source>
        <dbReference type="ARBA" id="ARBA00022771"/>
    </source>
</evidence>
<comment type="function">
    <text evidence="1">Negative regulator of transcription elongation.</text>
</comment>
<name>A0A1S8BH79_9PEZI</name>
<proteinExistence type="inferred from homology"/>
<reference evidence="11 12" key="1">
    <citation type="submission" date="2017-01" db="EMBL/GenBank/DDBJ databases">
        <title>Draft genome sequence of Diplodia seriata F98.1, a fungal species involved in grapevine trunk diseases.</title>
        <authorList>
            <person name="Robert-Siegwald G."/>
            <person name="Vallet J."/>
            <person name="Abou-Mansour E."/>
            <person name="Xu J."/>
            <person name="Rey P."/>
            <person name="Bertsch C."/>
            <person name="Rego C."/>
            <person name="Larignon P."/>
            <person name="Fontaine F."/>
            <person name="Lebrun M.-H."/>
        </authorList>
    </citation>
    <scope>NUCLEOTIDE SEQUENCE [LARGE SCALE GENOMIC DNA]</scope>
    <source>
        <strain evidence="11 12">F98.1</strain>
    </source>
</reference>
<dbReference type="Proteomes" id="UP000190776">
    <property type="component" value="Unassembled WGS sequence"/>
</dbReference>
<evidence type="ECO:0000313" key="11">
    <source>
        <dbReference type="EMBL" id="OMP86653.1"/>
    </source>
</evidence>
<dbReference type="GO" id="GO:0006368">
    <property type="term" value="P:transcription elongation by RNA polymerase II"/>
    <property type="evidence" value="ECO:0007669"/>
    <property type="project" value="TreeGrafter"/>
</dbReference>
<evidence type="ECO:0000259" key="9">
    <source>
        <dbReference type="PROSITE" id="PS50016"/>
    </source>
</evidence>
<dbReference type="InterPro" id="IPR003618">
    <property type="entry name" value="TFIIS_cen_dom"/>
</dbReference>
<feature type="domain" description="TFIIS central" evidence="10">
    <location>
        <begin position="279"/>
        <end position="404"/>
    </location>
</feature>
<dbReference type="Pfam" id="PF07500">
    <property type="entry name" value="TFIIS_M"/>
    <property type="match status" value="1"/>
</dbReference>
<dbReference type="AlphaFoldDB" id="A0A1S8BH79"/>
<evidence type="ECO:0000256" key="1">
    <source>
        <dbReference type="ARBA" id="ARBA00002311"/>
    </source>
</evidence>
<dbReference type="PANTHER" id="PTHR11477:SF11">
    <property type="entry name" value="TRANSCRIPTION FACTOR BYE1"/>
    <property type="match status" value="1"/>
</dbReference>
<feature type="compositionally biased region" description="Polar residues" evidence="8">
    <location>
        <begin position="231"/>
        <end position="245"/>
    </location>
</feature>
<dbReference type="GO" id="GO:0001139">
    <property type="term" value="F:RNA polymerase II complex recruiting activity"/>
    <property type="evidence" value="ECO:0007669"/>
    <property type="project" value="TreeGrafter"/>
</dbReference>
<dbReference type="PROSITE" id="PS51321">
    <property type="entry name" value="TFIIS_CENTRAL"/>
    <property type="match status" value="1"/>
</dbReference>
<dbReference type="SUPFAM" id="SSF46942">
    <property type="entry name" value="Elongation factor TFIIS domain 2"/>
    <property type="match status" value="1"/>
</dbReference>
<dbReference type="InterPro" id="IPR001965">
    <property type="entry name" value="Znf_PHD"/>
</dbReference>
<dbReference type="GO" id="GO:0031564">
    <property type="term" value="P:transcription antitermination"/>
    <property type="evidence" value="ECO:0007669"/>
    <property type="project" value="TreeGrafter"/>
</dbReference>
<dbReference type="Gene3D" id="3.30.40.10">
    <property type="entry name" value="Zinc/RING finger domain, C3HC4 (zinc finger)"/>
    <property type="match status" value="1"/>
</dbReference>
<dbReference type="CDD" id="cd21538">
    <property type="entry name" value="SPOC_TFIIS"/>
    <property type="match status" value="1"/>
</dbReference>
<evidence type="ECO:0000256" key="8">
    <source>
        <dbReference type="SAM" id="MobiDB-lite"/>
    </source>
</evidence>
<dbReference type="Pfam" id="PF20826">
    <property type="entry name" value="PHD_5"/>
    <property type="match status" value="1"/>
</dbReference>
<comment type="caution">
    <text evidence="11">The sequence shown here is derived from an EMBL/GenBank/DDBJ whole genome shotgun (WGS) entry which is preliminary data.</text>
</comment>
<evidence type="ECO:0000256" key="3">
    <source>
        <dbReference type="ARBA" id="ARBA00021616"/>
    </source>
</evidence>
<organism evidence="11 12">
    <name type="scientific">Diplodia seriata</name>
    <dbReference type="NCBI Taxonomy" id="420778"/>
    <lineage>
        <taxon>Eukaryota</taxon>
        <taxon>Fungi</taxon>
        <taxon>Dikarya</taxon>
        <taxon>Ascomycota</taxon>
        <taxon>Pezizomycotina</taxon>
        <taxon>Dothideomycetes</taxon>
        <taxon>Dothideomycetes incertae sedis</taxon>
        <taxon>Botryosphaeriales</taxon>
        <taxon>Botryosphaeriaceae</taxon>
        <taxon>Diplodia</taxon>
    </lineage>
</organism>
<feature type="region of interest" description="Disordered" evidence="8">
    <location>
        <begin position="1"/>
        <end position="90"/>
    </location>
</feature>
<feature type="region of interest" description="Disordered" evidence="8">
    <location>
        <begin position="372"/>
        <end position="470"/>
    </location>
</feature>
<feature type="compositionally biased region" description="Basic residues" evidence="8">
    <location>
        <begin position="169"/>
        <end position="181"/>
    </location>
</feature>
<feature type="compositionally biased region" description="Low complexity" evidence="8">
    <location>
        <begin position="195"/>
        <end position="210"/>
    </location>
</feature>
<evidence type="ECO:0000256" key="2">
    <source>
        <dbReference type="ARBA" id="ARBA00011050"/>
    </source>
</evidence>
<keyword evidence="5 7" id="KW-0863">Zinc-finger</keyword>
<dbReference type="GO" id="GO:0008270">
    <property type="term" value="F:zinc ion binding"/>
    <property type="evidence" value="ECO:0007669"/>
    <property type="project" value="UniProtKB-KW"/>
</dbReference>
<gene>
    <name evidence="11" type="ORF">BK809_0003824</name>
</gene>
<dbReference type="GO" id="GO:0031440">
    <property type="term" value="P:regulation of mRNA 3'-end processing"/>
    <property type="evidence" value="ECO:0007669"/>
    <property type="project" value="TreeGrafter"/>
</dbReference>
<dbReference type="Gene3D" id="1.10.472.30">
    <property type="entry name" value="Transcription elongation factor S-II, central domain"/>
    <property type="match status" value="1"/>
</dbReference>
<dbReference type="InterPro" id="IPR012921">
    <property type="entry name" value="SPOC_C"/>
</dbReference>
<feature type="domain" description="PHD-type" evidence="9">
    <location>
        <begin position="91"/>
        <end position="144"/>
    </location>
</feature>
<feature type="region of interest" description="Disordered" evidence="8">
    <location>
        <begin position="731"/>
        <end position="750"/>
    </location>
</feature>
<feature type="region of interest" description="Disordered" evidence="8">
    <location>
        <begin position="757"/>
        <end position="814"/>
    </location>
</feature>
<feature type="compositionally biased region" description="Low complexity" evidence="8">
    <location>
        <begin position="736"/>
        <end position="750"/>
    </location>
</feature>
<feature type="compositionally biased region" description="Basic and acidic residues" evidence="8">
    <location>
        <begin position="435"/>
        <end position="445"/>
    </location>
</feature>
<protein>
    <recommendedName>
        <fullName evidence="3">Transcription factor BYE1</fullName>
    </recommendedName>
</protein>
<dbReference type="Pfam" id="PF07744">
    <property type="entry name" value="SPOC"/>
    <property type="match status" value="1"/>
</dbReference>
<feature type="compositionally biased region" description="Basic and acidic residues" evidence="8">
    <location>
        <begin position="379"/>
        <end position="393"/>
    </location>
</feature>
<dbReference type="SMART" id="SM00510">
    <property type="entry name" value="TFS2M"/>
    <property type="match status" value="1"/>
</dbReference>